<feature type="region of interest" description="Disordered" evidence="1">
    <location>
        <begin position="1114"/>
        <end position="1292"/>
    </location>
</feature>
<name>A0AAN6M6X3_9PLEO</name>
<feature type="region of interest" description="Disordered" evidence="1">
    <location>
        <begin position="1050"/>
        <end position="1072"/>
    </location>
</feature>
<proteinExistence type="predicted"/>
<evidence type="ECO:0000313" key="4">
    <source>
        <dbReference type="EMBL" id="KAK3216918.1"/>
    </source>
</evidence>
<feature type="compositionally biased region" description="Basic and acidic residues" evidence="1">
    <location>
        <begin position="1256"/>
        <end position="1272"/>
    </location>
</feature>
<feature type="compositionally biased region" description="Basic and acidic residues" evidence="1">
    <location>
        <begin position="1194"/>
        <end position="1247"/>
    </location>
</feature>
<keyword evidence="2" id="KW-0732">Signal</keyword>
<dbReference type="PANTHER" id="PTHR31527">
    <property type="entry name" value="RE64534P"/>
    <property type="match status" value="1"/>
</dbReference>
<evidence type="ECO:0000313" key="5">
    <source>
        <dbReference type="Proteomes" id="UP001280581"/>
    </source>
</evidence>
<accession>A0AAN6M6X3</accession>
<feature type="compositionally biased region" description="Polar residues" evidence="1">
    <location>
        <begin position="810"/>
        <end position="820"/>
    </location>
</feature>
<evidence type="ECO:0000259" key="3">
    <source>
        <dbReference type="Pfam" id="PF09347"/>
    </source>
</evidence>
<feature type="signal peptide" evidence="2">
    <location>
        <begin position="1"/>
        <end position="20"/>
    </location>
</feature>
<dbReference type="Proteomes" id="UP001280581">
    <property type="component" value="Unassembled WGS sequence"/>
</dbReference>
<feature type="chain" id="PRO_5043024012" description="DUF1989 domain-containing protein" evidence="2">
    <location>
        <begin position="21"/>
        <end position="1292"/>
    </location>
</feature>
<evidence type="ECO:0000256" key="2">
    <source>
        <dbReference type="SAM" id="SignalP"/>
    </source>
</evidence>
<feature type="region of interest" description="Disordered" evidence="1">
    <location>
        <begin position="275"/>
        <end position="449"/>
    </location>
</feature>
<comment type="caution">
    <text evidence="4">The sequence shown here is derived from an EMBL/GenBank/DDBJ whole genome shotgun (WGS) entry which is preliminary data.</text>
</comment>
<feature type="compositionally biased region" description="Acidic residues" evidence="1">
    <location>
        <begin position="51"/>
        <end position="62"/>
    </location>
</feature>
<feature type="compositionally biased region" description="Basic and acidic residues" evidence="1">
    <location>
        <begin position="705"/>
        <end position="748"/>
    </location>
</feature>
<feature type="region of interest" description="Disordered" evidence="1">
    <location>
        <begin position="558"/>
        <end position="596"/>
    </location>
</feature>
<feature type="compositionally biased region" description="Acidic residues" evidence="1">
    <location>
        <begin position="404"/>
        <end position="423"/>
    </location>
</feature>
<evidence type="ECO:0000256" key="1">
    <source>
        <dbReference type="SAM" id="MobiDB-lite"/>
    </source>
</evidence>
<feature type="compositionally biased region" description="Polar residues" evidence="1">
    <location>
        <begin position="116"/>
        <end position="130"/>
    </location>
</feature>
<gene>
    <name evidence="4" type="ORF">GRF29_1g1356308</name>
</gene>
<feature type="compositionally biased region" description="Low complexity" evidence="1">
    <location>
        <begin position="470"/>
        <end position="486"/>
    </location>
</feature>
<organism evidence="4 5">
    <name type="scientific">Pseudopithomyces chartarum</name>
    <dbReference type="NCBI Taxonomy" id="1892770"/>
    <lineage>
        <taxon>Eukaryota</taxon>
        <taxon>Fungi</taxon>
        <taxon>Dikarya</taxon>
        <taxon>Ascomycota</taxon>
        <taxon>Pezizomycotina</taxon>
        <taxon>Dothideomycetes</taxon>
        <taxon>Pleosporomycetidae</taxon>
        <taxon>Pleosporales</taxon>
        <taxon>Massarineae</taxon>
        <taxon>Didymosphaeriaceae</taxon>
        <taxon>Pseudopithomyces</taxon>
    </lineage>
</organism>
<sequence>MSPSRTTVLALLGLIAGIRAIPAALPEPQFGIGPPQYSISWDLSPPVATADPEEPEEPEEPDYPAPTPSDEISLGQPSASVSWDGSPVPTDDPEPEKPETPEEPEEPEEPEFPVPSTSNIISLNPPSFSVSWDGPQPPKTSKKPGHPKPPRPTHKTKSKKTSTKGYVTASVSWGKAQDEALSTPTNIISLNPPTYSVSWNGPKPPKTTKKPRPPKPSQKTSTKGHVSASISWAKRQDVSYSISWDGPQPPLPTKKPWPWWPPAWTSTNGYVSASVSWNKRQDEEDPEPTDFPDFPDFPEDPEFPEFPEEPNNPITQPAPPAFTPPNTIGIQPPKVSFSWGKRQEDEPLPTDFPDFPEDPEFPEFPEEPNNPITQPAPPVFTPPNTIGIQPPKVSFSWGKRQDEPEPTDFPDFPEDPEFPEFPEEPNNSITQPAPPAFTPPNTIGIQPPKVSFSWGKREVAATVPSKTVGKPTKSTKSPNPPKSTTKAWISWGKRQDEDPVPTEISGPSAPPPSDQITIVPPTASISWGKREPEPQAPTYGLGFPTFSWGFPPALPSSAHVSWGKREDDEKKTRHPTTFQTHKSRPHPTVTSKPLLKTAPPKFPLSGRRAAASLALVTVLSAIEKQRKAKADRQQEIDFATEDMSGELQTIPARHGVATFVPRGRTIKIINTYGKQVVSTWAFGLAAPPEEGEGEVDEKEIEGQVDELKEELSKGEVGDDETKSSVKDVKNEATDDDAKKEDAKTKGTEEPQQENQQKEKKPENPEVQSKQDDADDPPEQAPETPDNEKSTDKKPGKRTWSSYIPSIPYRSKNQGQAQGKTNADAKQDEKAENAKKEATSKKWSSYLPTGKGFSSYVPNLQIPDTQGVVSAFKSSNSWDPNKSYAEQLYDFSKTPVGAGTLAAASGSGTASSLYAAYSAYTKLNPWKDSQPPMEYLSLPHTRAATNRLVPEVDDTLLTNLRNPLMTLIEDTSTGAHDTLTAACDANMYAAIGVDKPEEHGSCAENLVLALKELNEKAGLKGTKAVGADITVNIAPTPLHLFMNAPLQLASGTQNEGSGAKGAKLSVEEPKNKKRSYVRFRAERDIVVVLSACPNEVGPQNGGKCMAANFMVEEPEEDLSASTSSSKRTKHTPKKSEVTKDTQKENDEIVGDEKPKGMPRLRGGPQKPAAVQKSAQMAAEDDDDPPESELPGEPSSKPDETVKEEPKPEKVQDQGDSQPKDVPKGEDKAEESKPSKDASKQVDESKPAEASKPSNDAPKQKEAVEETKPAEAPKPKKKPKKLERRSATPKSEAS</sequence>
<feature type="region of interest" description="Disordered" evidence="1">
    <location>
        <begin position="28"/>
        <end position="166"/>
    </location>
</feature>
<dbReference type="Pfam" id="PF09347">
    <property type="entry name" value="DUF1989"/>
    <property type="match status" value="1"/>
</dbReference>
<protein>
    <recommendedName>
        <fullName evidence="3">DUF1989 domain-containing protein</fullName>
    </recommendedName>
</protein>
<feature type="region of interest" description="Disordered" evidence="1">
    <location>
        <begin position="184"/>
        <end position="232"/>
    </location>
</feature>
<feature type="compositionally biased region" description="Acidic residues" evidence="1">
    <location>
        <begin position="354"/>
        <end position="366"/>
    </location>
</feature>
<dbReference type="EMBL" id="WVTA01000001">
    <property type="protein sequence ID" value="KAK3216918.1"/>
    <property type="molecule type" value="Genomic_DNA"/>
</dbReference>
<dbReference type="PANTHER" id="PTHR31527:SF0">
    <property type="entry name" value="RE64534P"/>
    <property type="match status" value="1"/>
</dbReference>
<dbReference type="InterPro" id="IPR018959">
    <property type="entry name" value="DUF1989"/>
</dbReference>
<feature type="compositionally biased region" description="Acidic residues" evidence="1">
    <location>
        <begin position="101"/>
        <end position="111"/>
    </location>
</feature>
<reference evidence="4 5" key="1">
    <citation type="submission" date="2021-02" db="EMBL/GenBank/DDBJ databases">
        <title>Genome assembly of Pseudopithomyces chartarum.</title>
        <authorList>
            <person name="Jauregui R."/>
            <person name="Singh J."/>
            <person name="Voisey C."/>
        </authorList>
    </citation>
    <scope>NUCLEOTIDE SEQUENCE [LARGE SCALE GENOMIC DNA]</scope>
    <source>
        <strain evidence="4 5">AGR01</strain>
    </source>
</reference>
<feature type="compositionally biased region" description="Basic and acidic residues" evidence="1">
    <location>
        <begin position="822"/>
        <end position="839"/>
    </location>
</feature>
<feature type="compositionally biased region" description="Basic and acidic residues" evidence="1">
    <location>
        <begin position="755"/>
        <end position="771"/>
    </location>
</feature>
<feature type="region of interest" description="Disordered" evidence="1">
    <location>
        <begin position="686"/>
        <end position="843"/>
    </location>
</feature>
<feature type="domain" description="DUF1989" evidence="3">
    <location>
        <begin position="929"/>
        <end position="1085"/>
    </location>
</feature>
<feature type="compositionally biased region" description="Acidic residues" evidence="1">
    <location>
        <begin position="296"/>
        <end position="308"/>
    </location>
</feature>
<feature type="compositionally biased region" description="Basic residues" evidence="1">
    <location>
        <begin position="140"/>
        <end position="162"/>
    </location>
</feature>
<feature type="compositionally biased region" description="Polar residues" evidence="1">
    <location>
        <begin position="184"/>
        <end position="199"/>
    </location>
</feature>
<keyword evidence="5" id="KW-1185">Reference proteome</keyword>
<feature type="compositionally biased region" description="Acidic residues" evidence="1">
    <location>
        <begin position="689"/>
        <end position="704"/>
    </location>
</feature>
<feature type="compositionally biased region" description="Basic and acidic residues" evidence="1">
    <location>
        <begin position="1132"/>
        <end position="1154"/>
    </location>
</feature>
<feature type="region of interest" description="Disordered" evidence="1">
    <location>
        <begin position="461"/>
        <end position="540"/>
    </location>
</feature>